<comment type="caution">
    <text evidence="1">The sequence shown here is derived from an EMBL/GenBank/DDBJ whole genome shotgun (WGS) entry which is preliminary data.</text>
</comment>
<keyword evidence="2" id="KW-1185">Reference proteome</keyword>
<gene>
    <name evidence="1" type="ORF">K3G42_023604</name>
</gene>
<evidence type="ECO:0000313" key="2">
    <source>
        <dbReference type="Proteomes" id="UP000827872"/>
    </source>
</evidence>
<protein>
    <submittedName>
        <fullName evidence="1">Uncharacterized protein</fullName>
    </submittedName>
</protein>
<evidence type="ECO:0000313" key="1">
    <source>
        <dbReference type="EMBL" id="KAH8005105.1"/>
    </source>
</evidence>
<organism evidence="1 2">
    <name type="scientific">Sphaerodactylus townsendi</name>
    <dbReference type="NCBI Taxonomy" id="933632"/>
    <lineage>
        <taxon>Eukaryota</taxon>
        <taxon>Metazoa</taxon>
        <taxon>Chordata</taxon>
        <taxon>Craniata</taxon>
        <taxon>Vertebrata</taxon>
        <taxon>Euteleostomi</taxon>
        <taxon>Lepidosauria</taxon>
        <taxon>Squamata</taxon>
        <taxon>Bifurcata</taxon>
        <taxon>Gekkota</taxon>
        <taxon>Sphaerodactylidae</taxon>
        <taxon>Sphaerodactylus</taxon>
    </lineage>
</organism>
<dbReference type="Proteomes" id="UP000827872">
    <property type="component" value="Linkage Group LG04"/>
</dbReference>
<proteinExistence type="predicted"/>
<sequence length="730" mass="82626">MNKTRKASLIEKSEKTEMELKLDYMIEMMNGMQKDNTKHFNELEGKINEMDNKFNKVSTEINELKNEIKIIKDLGQKVGELEQRCLQMEDQQKESEKRIVDWEDEFRKLENQMLLVELHQKQNILRLRGVPEKEGEKIRKEIIINLAKYLDTEEDVLEEDIEKIFRINTKQGENRRERDILIFFSRLKTKEEILKKNTKSKLKINLKDVLILKEIPYKILRKRREYDFVTNILRRENIRYKWEDIEGFSVTYKEKKMKITTIQQGKDLVEQIENELRKKEDELSTLIPGDKMERGRPGHARLAALLRSCGIVNNDEPYRATECVFVSRRAPSAGVATQSSTQQSAIGAPHGDRRPLLTINAMDILPSSPSLLESGVSINMPLRPSGSEAQATGSGTQGTEDQRENIAIGGDQHARGEQAHVEEEGIHDANEDDLEQAMEGQGEQQVHEEGRPLPTGNEGQPGGPPEGEGTPERRATRERIRLRRVGVLADFARAMVEQGEAEAEERRQGRLESRQRFDTLMTAIDRGNTAIERVVDAFCQRVGTAERANTILEALVSHVQRGEQEGGGHLEFQVPRNSTPSSGRQFLAATTATSPSLLREAPPNQIRDMFFPPRGGSHAMASPSVLAPNTPEIGTCCSHRHSKSDKSAIENRPPSKRSLHFSGTQQGSLSQSKAGTRKSSVLGDGNKGSKAKRERLREEMEESSDMQSIAPEMGREASGRVRRQKQIFDL</sequence>
<name>A0ACB8FIM3_9SAUR</name>
<reference evidence="1" key="1">
    <citation type="submission" date="2021-08" db="EMBL/GenBank/DDBJ databases">
        <title>The first chromosome-level gecko genome reveals the dynamic sex chromosomes of Neotropical dwarf geckos (Sphaerodactylidae: Sphaerodactylus).</title>
        <authorList>
            <person name="Pinto B.J."/>
            <person name="Keating S.E."/>
            <person name="Gamble T."/>
        </authorList>
    </citation>
    <scope>NUCLEOTIDE SEQUENCE</scope>
    <source>
        <strain evidence="1">TG3544</strain>
    </source>
</reference>
<dbReference type="EMBL" id="CM037617">
    <property type="protein sequence ID" value="KAH8005105.1"/>
    <property type="molecule type" value="Genomic_DNA"/>
</dbReference>
<accession>A0ACB8FIM3</accession>